<comment type="caution">
    <text evidence="5">The sequence shown here is derived from an EMBL/GenBank/DDBJ whole genome shotgun (WGS) entry which is preliminary data.</text>
</comment>
<dbReference type="Proteomes" id="UP001140206">
    <property type="component" value="Chromosome 1"/>
</dbReference>
<comment type="caution">
    <text evidence="3">Lacks conserved residue(s) required for the propagation of feature annotation.</text>
</comment>
<keyword evidence="2" id="KW-0804">Transcription</keyword>
<evidence type="ECO:0000256" key="4">
    <source>
        <dbReference type="SAM" id="MobiDB-lite"/>
    </source>
</evidence>
<dbReference type="Pfam" id="PF03514">
    <property type="entry name" value="GRAS"/>
    <property type="match status" value="1"/>
</dbReference>
<dbReference type="EMBL" id="JAMFTS010000001">
    <property type="protein sequence ID" value="KAJ4805006.1"/>
    <property type="molecule type" value="Genomic_DNA"/>
</dbReference>
<dbReference type="InterPro" id="IPR005202">
    <property type="entry name" value="TF_GRAS"/>
</dbReference>
<dbReference type="AlphaFoldDB" id="A0AAV8GN76"/>
<sequence length="646" mass="74041">MVLPEEDNFSSLLPDEARTSIDNMNHTNFSQCEHEKYANNENELMLCPTLDYINRILLEEDIDVQLSEKQDVAALSDMEKPFYDILGEQYPPSPDNQLVLSQTKSNHNSNTFILNNEIIPSSIGTSSMEDSRSESILAKEFLRGLEEGKKFLPTINNLAINFQVSKLTLDMAHKMKSSELEEENAHGLANRPKTRKSSSAADLNISEGRNNKLSMISTEEITRDEMFDKILLYHGDEYAIEEITHMRQIRKCEAKPHCNQKKNLEDDINLEFLLVQSSNAVALGDRKMAEELIKELRKQASPIGSGTQRLACILTDGLQARLDGTGRETYRRLVNRQISTREILKVYHMYITACPFLKISYSFTNDYICKVAENASRIHIIDLGINFGFQWPPLIQALSKRKGGAPKLRITGIDLPQPGFRPTERIKQTGLRLEEYAKNFGVPFEYHCIATLWETICIEDLKIDDEEVLIVISLYRFKQDRDETFAKDTSRVHVLNLIRQIKPTLFILGIFNGSFSPLFARRFRKVLLQYSLLFDMFDTLVPRDDEGRQLMERALLAPCIFNLVACEGCDQVERPDTYKGWHNSISEAGFQQLPLDQGIVKNCNAKVKSGYHESFFVDEESDWLLQGWKGRINYALSVWKAKLEYS</sequence>
<proteinExistence type="inferred from homology"/>
<feature type="short sequence motif" description="VHIID" evidence="3">
    <location>
        <begin position="378"/>
        <end position="382"/>
    </location>
</feature>
<evidence type="ECO:0000256" key="1">
    <source>
        <dbReference type="ARBA" id="ARBA00023015"/>
    </source>
</evidence>
<protein>
    <submittedName>
        <fullName evidence="5">GRAS transcription factor</fullName>
    </submittedName>
</protein>
<evidence type="ECO:0000313" key="6">
    <source>
        <dbReference type="Proteomes" id="UP001140206"/>
    </source>
</evidence>
<organism evidence="5 6">
    <name type="scientific">Rhynchospora pubera</name>
    <dbReference type="NCBI Taxonomy" id="906938"/>
    <lineage>
        <taxon>Eukaryota</taxon>
        <taxon>Viridiplantae</taxon>
        <taxon>Streptophyta</taxon>
        <taxon>Embryophyta</taxon>
        <taxon>Tracheophyta</taxon>
        <taxon>Spermatophyta</taxon>
        <taxon>Magnoliopsida</taxon>
        <taxon>Liliopsida</taxon>
        <taxon>Poales</taxon>
        <taxon>Cyperaceae</taxon>
        <taxon>Cyperoideae</taxon>
        <taxon>Rhynchosporeae</taxon>
        <taxon>Rhynchospora</taxon>
    </lineage>
</organism>
<evidence type="ECO:0000256" key="2">
    <source>
        <dbReference type="ARBA" id="ARBA00023163"/>
    </source>
</evidence>
<feature type="region of interest" description="VHIID" evidence="3">
    <location>
        <begin position="347"/>
        <end position="412"/>
    </location>
</feature>
<feature type="region of interest" description="Disordered" evidence="4">
    <location>
        <begin position="178"/>
        <end position="204"/>
    </location>
</feature>
<name>A0AAV8GN76_9POAL</name>
<keyword evidence="1" id="KW-0805">Transcription regulation</keyword>
<keyword evidence="6" id="KW-1185">Reference proteome</keyword>
<comment type="similarity">
    <text evidence="3">Belongs to the GRAS family.</text>
</comment>
<reference evidence="5" key="1">
    <citation type="submission" date="2022-08" db="EMBL/GenBank/DDBJ databases">
        <authorList>
            <person name="Marques A."/>
        </authorList>
    </citation>
    <scope>NUCLEOTIDE SEQUENCE</scope>
    <source>
        <strain evidence="5">RhyPub2mFocal</strain>
        <tissue evidence="5">Leaves</tissue>
    </source>
</reference>
<evidence type="ECO:0000256" key="3">
    <source>
        <dbReference type="PROSITE-ProRule" id="PRU01191"/>
    </source>
</evidence>
<dbReference type="PANTHER" id="PTHR31636">
    <property type="entry name" value="OSJNBA0084A10.13 PROTEIN-RELATED"/>
    <property type="match status" value="1"/>
</dbReference>
<feature type="region of interest" description="Leucine repeat II (LRII)" evidence="3">
    <location>
        <begin position="428"/>
        <end position="460"/>
    </location>
</feature>
<evidence type="ECO:0000313" key="5">
    <source>
        <dbReference type="EMBL" id="KAJ4805006.1"/>
    </source>
</evidence>
<feature type="region of interest" description="Leucine repeat I (LRI)" evidence="3">
    <location>
        <begin position="268"/>
        <end position="328"/>
    </location>
</feature>
<gene>
    <name evidence="5" type="ORF">LUZ62_017572</name>
</gene>
<feature type="region of interest" description="SAW" evidence="3">
    <location>
        <begin position="565"/>
        <end position="640"/>
    </location>
</feature>
<dbReference type="PROSITE" id="PS50985">
    <property type="entry name" value="GRAS"/>
    <property type="match status" value="1"/>
</dbReference>
<accession>A0AAV8GN76</accession>